<evidence type="ECO:0000256" key="7">
    <source>
        <dbReference type="ARBA" id="ARBA00022798"/>
    </source>
</evidence>
<dbReference type="PANTHER" id="PTHR31650">
    <property type="entry name" value="O-ACYLTRANSFERASE (WSD1-LIKE) FAMILY PROTEIN"/>
    <property type="match status" value="1"/>
</dbReference>
<gene>
    <name evidence="14" type="ORF">DN745_12500</name>
</gene>
<dbReference type="GO" id="GO:0004144">
    <property type="term" value="F:diacylglycerol O-acyltransferase activity"/>
    <property type="evidence" value="ECO:0007669"/>
    <property type="project" value="UniProtKB-EC"/>
</dbReference>
<dbReference type="Gene3D" id="3.30.559.30">
    <property type="entry name" value="Nonribosomal peptide synthetase, condensation domain"/>
    <property type="match status" value="1"/>
</dbReference>
<comment type="catalytic activity">
    <reaction evidence="10">
        <text>an acyl-CoA + a 1,2-diacyl-sn-glycerol = a triacyl-sn-glycerol + CoA</text>
        <dbReference type="Rhea" id="RHEA:10868"/>
        <dbReference type="ChEBI" id="CHEBI:17815"/>
        <dbReference type="ChEBI" id="CHEBI:57287"/>
        <dbReference type="ChEBI" id="CHEBI:58342"/>
        <dbReference type="ChEBI" id="CHEBI:64615"/>
        <dbReference type="EC" id="2.3.1.20"/>
    </reaction>
</comment>
<evidence type="ECO:0000313" key="14">
    <source>
        <dbReference type="EMBL" id="AWV90107.1"/>
    </source>
</evidence>
<evidence type="ECO:0000256" key="4">
    <source>
        <dbReference type="ARBA" id="ARBA00013244"/>
    </source>
</evidence>
<dbReference type="InterPro" id="IPR014292">
    <property type="entry name" value="Acyl_transf_WS/DGAT"/>
</dbReference>
<feature type="domain" description="O-acyltransferase WSD1-like N-terminal" evidence="12">
    <location>
        <begin position="10"/>
        <end position="268"/>
    </location>
</feature>
<keyword evidence="7" id="KW-0319">Glycerol metabolism</keyword>
<evidence type="ECO:0000259" key="12">
    <source>
        <dbReference type="Pfam" id="PF03007"/>
    </source>
</evidence>
<dbReference type="GO" id="GO:0006071">
    <property type="term" value="P:glycerol metabolic process"/>
    <property type="evidence" value="ECO:0007669"/>
    <property type="project" value="UniProtKB-KW"/>
</dbReference>
<comment type="similarity">
    <text evidence="3">Belongs to the long-chain O-acyltransferase family.</text>
</comment>
<sequence length="457" mass="49888">MSSKSRARRLSPTDMIFLLSESSTVKIHVGALLILTPTEDSPAQWIRELLDAANHGKKLCPPWNLKLAHPDFLKHPAQSWVKDDHIDLGHHIRRVAVSAPGDTNALNTTVSRLHTRPVNFHRPPWEVVLLDGLADGRVAIYAKMHHALIDGFTGSKILTQSLSTDPNKVDAPLFLFQPTSSFNAPPQHNLWETANTQLRAAPRAVGALRNLWKSATQEHSETSAPPRAPKSILNGRIGKNRNFSTQQFSFSRIKALATAADATVNDIVLAICAGALRQFLQEMGQLPDEPLVAMVPVNIRPQGDPGGGNSLGAMLTSLATDIPDPAGRLHEIKRAMNQGKERLKKLPQAAMLQYSAVRLIPTGLQHFGGVGGWVRPQFNIIISNVPGSSQQLYFRGARLDAAYPVSLPFHGQALNISCKSSADGLNFGITACRDTFPNLERLADAMQTAFDELDALF</sequence>
<accession>A0A2Z4FM79</accession>
<dbReference type="NCBIfam" id="TIGR02946">
    <property type="entry name" value="acyl_WS_DGAT"/>
    <property type="match status" value="1"/>
</dbReference>
<keyword evidence="9 14" id="KW-0012">Acyltransferase</keyword>
<feature type="region of interest" description="Disordered" evidence="11">
    <location>
        <begin position="216"/>
        <end position="237"/>
    </location>
</feature>
<dbReference type="GO" id="GO:0005886">
    <property type="term" value="C:plasma membrane"/>
    <property type="evidence" value="ECO:0007669"/>
    <property type="project" value="TreeGrafter"/>
</dbReference>
<evidence type="ECO:0000259" key="13">
    <source>
        <dbReference type="Pfam" id="PF06974"/>
    </source>
</evidence>
<dbReference type="EMBL" id="CP030032">
    <property type="protein sequence ID" value="AWV90107.1"/>
    <property type="molecule type" value="Genomic_DNA"/>
</dbReference>
<dbReference type="AlphaFoldDB" id="A0A2Z4FM79"/>
<feature type="domain" description="O-acyltransferase WSD1 C-terminal" evidence="13">
    <location>
        <begin position="308"/>
        <end position="453"/>
    </location>
</feature>
<dbReference type="PANTHER" id="PTHR31650:SF1">
    <property type="entry name" value="WAX ESTER SYNTHASE_DIACYLGLYCEROL ACYLTRANSFERASE 4-RELATED"/>
    <property type="match status" value="1"/>
</dbReference>
<keyword evidence="5" id="KW-0444">Lipid biosynthesis</keyword>
<dbReference type="InterPro" id="IPR004255">
    <property type="entry name" value="O-acyltransferase_WSD1_N"/>
</dbReference>
<evidence type="ECO:0000256" key="5">
    <source>
        <dbReference type="ARBA" id="ARBA00022516"/>
    </source>
</evidence>
<evidence type="ECO:0000256" key="9">
    <source>
        <dbReference type="ARBA" id="ARBA00023315"/>
    </source>
</evidence>
<dbReference type="GO" id="GO:0071731">
    <property type="term" value="P:response to nitric oxide"/>
    <property type="evidence" value="ECO:0007669"/>
    <property type="project" value="TreeGrafter"/>
</dbReference>
<dbReference type="OrthoDB" id="9810950at2"/>
<dbReference type="Gene3D" id="3.30.559.10">
    <property type="entry name" value="Chloramphenicol acetyltransferase-like domain"/>
    <property type="match status" value="1"/>
</dbReference>
<evidence type="ECO:0000256" key="2">
    <source>
        <dbReference type="ARBA" id="ARBA00005189"/>
    </source>
</evidence>
<dbReference type="EC" id="2.3.1.20" evidence="4"/>
<name>A0A2Z4FM79_9DELT</name>
<dbReference type="UniPathway" id="UPA00282"/>
<dbReference type="InterPro" id="IPR009721">
    <property type="entry name" value="O-acyltransferase_WSD1_C"/>
</dbReference>
<dbReference type="InterPro" id="IPR023213">
    <property type="entry name" value="CAT-like_dom_sf"/>
</dbReference>
<evidence type="ECO:0000256" key="6">
    <source>
        <dbReference type="ARBA" id="ARBA00022679"/>
    </source>
</evidence>
<dbReference type="GO" id="GO:0019432">
    <property type="term" value="P:triglyceride biosynthetic process"/>
    <property type="evidence" value="ECO:0007669"/>
    <property type="project" value="UniProtKB-UniPathway"/>
</dbReference>
<dbReference type="InterPro" id="IPR045034">
    <property type="entry name" value="O-acyltransferase_WSD1-like"/>
</dbReference>
<organism evidence="14 15">
    <name type="scientific">Bradymonas sediminis</name>
    <dbReference type="NCBI Taxonomy" id="1548548"/>
    <lineage>
        <taxon>Bacteria</taxon>
        <taxon>Deltaproteobacteria</taxon>
        <taxon>Bradymonadales</taxon>
        <taxon>Bradymonadaceae</taxon>
        <taxon>Bradymonas</taxon>
    </lineage>
</organism>
<dbReference type="GO" id="GO:0051701">
    <property type="term" value="P:biological process involved in interaction with host"/>
    <property type="evidence" value="ECO:0007669"/>
    <property type="project" value="TreeGrafter"/>
</dbReference>
<evidence type="ECO:0000313" key="15">
    <source>
        <dbReference type="Proteomes" id="UP000249799"/>
    </source>
</evidence>
<keyword evidence="8" id="KW-0443">Lipid metabolism</keyword>
<reference evidence="14 15" key="1">
    <citation type="submission" date="2018-06" db="EMBL/GenBank/DDBJ databases">
        <title>Lujinxingia sediminis gen. nov. sp. nov., a new facultative anaerobic member of the class Deltaproteobacteria, and proposal of Lujinxingaceae fam. nov.</title>
        <authorList>
            <person name="Guo L.-Y."/>
            <person name="Li C.-M."/>
            <person name="Wang S."/>
            <person name="Du Z.-J."/>
        </authorList>
    </citation>
    <scope>NUCLEOTIDE SEQUENCE [LARGE SCALE GENOMIC DNA]</scope>
    <source>
        <strain evidence="14 15">FA350</strain>
    </source>
</reference>
<dbReference type="Pfam" id="PF06974">
    <property type="entry name" value="WS_DGAT_C"/>
    <property type="match status" value="1"/>
</dbReference>
<keyword evidence="6 14" id="KW-0808">Transferase</keyword>
<evidence type="ECO:0000256" key="10">
    <source>
        <dbReference type="ARBA" id="ARBA00048109"/>
    </source>
</evidence>
<dbReference type="Pfam" id="PF03007">
    <property type="entry name" value="WS_DGAT_cat"/>
    <property type="match status" value="1"/>
</dbReference>
<dbReference type="GO" id="GO:0001666">
    <property type="term" value="P:response to hypoxia"/>
    <property type="evidence" value="ECO:0007669"/>
    <property type="project" value="TreeGrafter"/>
</dbReference>
<comment type="pathway">
    <text evidence="2">Lipid metabolism.</text>
</comment>
<proteinExistence type="inferred from homology"/>
<evidence type="ECO:0000256" key="1">
    <source>
        <dbReference type="ARBA" id="ARBA00004771"/>
    </source>
</evidence>
<dbReference type="Proteomes" id="UP000249799">
    <property type="component" value="Chromosome"/>
</dbReference>
<evidence type="ECO:0000256" key="8">
    <source>
        <dbReference type="ARBA" id="ARBA00023098"/>
    </source>
</evidence>
<keyword evidence="15" id="KW-1185">Reference proteome</keyword>
<dbReference type="KEGG" id="bsed:DN745_12500"/>
<dbReference type="SUPFAM" id="SSF52777">
    <property type="entry name" value="CoA-dependent acyltransferases"/>
    <property type="match status" value="2"/>
</dbReference>
<protein>
    <recommendedName>
        <fullName evidence="4">diacylglycerol O-acyltransferase</fullName>
        <ecNumber evidence="4">2.3.1.20</ecNumber>
    </recommendedName>
</protein>
<comment type="pathway">
    <text evidence="1">Glycerolipid metabolism; triacylglycerol biosynthesis.</text>
</comment>
<dbReference type="RefSeq" id="WP_111335300.1">
    <property type="nucleotide sequence ID" value="NZ_CP030032.1"/>
</dbReference>
<evidence type="ECO:0000256" key="11">
    <source>
        <dbReference type="SAM" id="MobiDB-lite"/>
    </source>
</evidence>
<evidence type="ECO:0000256" key="3">
    <source>
        <dbReference type="ARBA" id="ARBA00009587"/>
    </source>
</evidence>